<keyword evidence="2" id="KW-0732">Signal</keyword>
<feature type="region of interest" description="Disordered" evidence="1">
    <location>
        <begin position="344"/>
        <end position="385"/>
    </location>
</feature>
<dbReference type="RefSeq" id="WP_010625125.1">
    <property type="nucleotide sequence ID" value="NZ_AZFA01000008.1"/>
</dbReference>
<organism evidence="3 4">
    <name type="scientific">Companilactobacillus versmoldensis DSM 14857 = KCTC 3814</name>
    <dbReference type="NCBI Taxonomy" id="1423815"/>
    <lineage>
        <taxon>Bacteria</taxon>
        <taxon>Bacillati</taxon>
        <taxon>Bacillota</taxon>
        <taxon>Bacilli</taxon>
        <taxon>Lactobacillales</taxon>
        <taxon>Lactobacillaceae</taxon>
        <taxon>Companilactobacillus</taxon>
    </lineage>
</organism>
<name>A0A0R1SKI2_9LACO</name>
<evidence type="ECO:0000256" key="1">
    <source>
        <dbReference type="SAM" id="MobiDB-lite"/>
    </source>
</evidence>
<dbReference type="AlphaFoldDB" id="A0A0R1SKI2"/>
<comment type="caution">
    <text evidence="3">The sequence shown here is derived from an EMBL/GenBank/DDBJ whole genome shotgun (WGS) entry which is preliminary data.</text>
</comment>
<feature type="chain" id="PRO_5006410647" description="Surface layer protein A domain-containing protein" evidence="2">
    <location>
        <begin position="28"/>
        <end position="535"/>
    </location>
</feature>
<sequence length="535" mass="57577">MKKTSLAGMIAVTLVAVTPVATTTSFAATTEPTVQTAGAIDLSGIFDTVKGIFDKIVGAFSNKGDTDTGTDTDTPAEKTSEQLANDTVNQLKDVTYDENNPVILTKDLLLNNFQKPLNSGTFAKLLSDLKLVDQDQRAVISQGTGNTFTITSGDYSANDMGKLFDSLMNGNGNQIKLTITSTNAAKKVVNTKEITFTNNTKTVAQANNLKIDYKSPINVDLGSKTTDVTLSTSATANTTITNNQGDNVAVKSIDPSSSLYSSAKDARNATDPVSLGNTFTEKDAKYYQPVVIQFNDDLKVSDLASQAMNSSDVVFTVNGNDVKWNMINSDDNTLTYIREVDVVDEPATENPDTDKPGTENPDTENPDTEKPDTDGDTDPADEVGVWKTTDQTGTLTVNDDVALLVDGDNAQTTRALAPSTSWATDQYRVNSKTGAKQYRVSTNEWVNAEDVKFSETKPQMFKDIMQLSGYKTVSLDGPSGFIYMLFNKAGSRTNRALPGASGWATDQVGIANDGSKYYRVSTDEWVKEGTGVNIN</sequence>
<evidence type="ECO:0000256" key="2">
    <source>
        <dbReference type="SAM" id="SignalP"/>
    </source>
</evidence>
<protein>
    <recommendedName>
        <fullName evidence="5">Surface layer protein A domain-containing protein</fullName>
    </recommendedName>
</protein>
<evidence type="ECO:0000313" key="3">
    <source>
        <dbReference type="EMBL" id="KRL67010.1"/>
    </source>
</evidence>
<evidence type="ECO:0008006" key="5">
    <source>
        <dbReference type="Google" id="ProtNLM"/>
    </source>
</evidence>
<proteinExistence type="predicted"/>
<keyword evidence="4" id="KW-1185">Reference proteome</keyword>
<gene>
    <name evidence="3" type="ORF">FC27_GL002124</name>
</gene>
<evidence type="ECO:0000313" key="4">
    <source>
        <dbReference type="Proteomes" id="UP000051647"/>
    </source>
</evidence>
<dbReference type="STRING" id="1423815.FC27_GL002124"/>
<dbReference type="Proteomes" id="UP000051647">
    <property type="component" value="Unassembled WGS sequence"/>
</dbReference>
<reference evidence="3 4" key="1">
    <citation type="journal article" date="2015" name="Genome Announc.">
        <title>Expanding the biotechnology potential of lactobacilli through comparative genomics of 213 strains and associated genera.</title>
        <authorList>
            <person name="Sun Z."/>
            <person name="Harris H.M."/>
            <person name="McCann A."/>
            <person name="Guo C."/>
            <person name="Argimon S."/>
            <person name="Zhang W."/>
            <person name="Yang X."/>
            <person name="Jeffery I.B."/>
            <person name="Cooney J.C."/>
            <person name="Kagawa T.F."/>
            <person name="Liu W."/>
            <person name="Song Y."/>
            <person name="Salvetti E."/>
            <person name="Wrobel A."/>
            <person name="Rasinkangas P."/>
            <person name="Parkhill J."/>
            <person name="Rea M.C."/>
            <person name="O'Sullivan O."/>
            <person name="Ritari J."/>
            <person name="Douillard F.P."/>
            <person name="Paul Ross R."/>
            <person name="Yang R."/>
            <person name="Briner A.E."/>
            <person name="Felis G.E."/>
            <person name="de Vos W.M."/>
            <person name="Barrangou R."/>
            <person name="Klaenhammer T.R."/>
            <person name="Caufield P.W."/>
            <person name="Cui Y."/>
            <person name="Zhang H."/>
            <person name="O'Toole P.W."/>
        </authorList>
    </citation>
    <scope>NUCLEOTIDE SEQUENCE [LARGE SCALE GENOMIC DNA]</scope>
    <source>
        <strain evidence="3 4">DSM 14857</strain>
    </source>
</reference>
<feature type="signal peptide" evidence="2">
    <location>
        <begin position="1"/>
        <end position="27"/>
    </location>
</feature>
<accession>A0A0R1SKI2</accession>
<dbReference type="PATRIC" id="fig|1423815.3.peg.2177"/>
<dbReference type="EMBL" id="AZFA01000008">
    <property type="protein sequence ID" value="KRL67010.1"/>
    <property type="molecule type" value="Genomic_DNA"/>
</dbReference>
<dbReference type="OrthoDB" id="2279126at2"/>